<dbReference type="SMART" id="SM00421">
    <property type="entry name" value="HTH_LUXR"/>
    <property type="match status" value="1"/>
</dbReference>
<evidence type="ECO:0000256" key="3">
    <source>
        <dbReference type="ARBA" id="ARBA00023163"/>
    </source>
</evidence>
<keyword evidence="6" id="KW-1185">Reference proteome</keyword>
<dbReference type="PANTHER" id="PTHR44688">
    <property type="entry name" value="DNA-BINDING TRANSCRIPTIONAL ACTIVATOR DEVR_DOSR"/>
    <property type="match status" value="1"/>
</dbReference>
<dbReference type="PANTHER" id="PTHR44688:SF16">
    <property type="entry name" value="DNA-BINDING TRANSCRIPTIONAL ACTIVATOR DEVR_DOSR"/>
    <property type="match status" value="1"/>
</dbReference>
<keyword evidence="3" id="KW-0804">Transcription</keyword>
<dbReference type="PROSITE" id="PS50043">
    <property type="entry name" value="HTH_LUXR_2"/>
    <property type="match status" value="1"/>
</dbReference>
<dbReference type="GO" id="GO:0003677">
    <property type="term" value="F:DNA binding"/>
    <property type="evidence" value="ECO:0007669"/>
    <property type="project" value="UniProtKB-KW"/>
</dbReference>
<feature type="domain" description="HTH luxR-type" evidence="4">
    <location>
        <begin position="310"/>
        <end position="375"/>
    </location>
</feature>
<proteinExistence type="predicted"/>
<dbReference type="Proteomes" id="UP000190135">
    <property type="component" value="Unassembled WGS sequence"/>
</dbReference>
<sequence>MRSTLSQENLSNLIGVIYDCALDPARWETALMAVSEVIESDFISLTLNDMREGRYLINKSVGWEPDYIKIKRDHVAEINARLKEWLAEASSLDRPFVASRNLSADYLAASPYVRECLAPQNIVDIVHFFLMSTPAHLSEIGIARHARQGLIDERVLETGRLLLPHLRRAVTISNVLDVQTIERDRFETVLNALHCAVLLVDERGMILHSNRAGEELMRDRGPVTSQHGLLRANSLAATKELISAVGEAVKDEAAIGELGLAVALHRPSEPPVYAHVLPISGGSLRAELRTNATAAIFIGQSHDPKKEAQTLASSFGLTAAETRVLEEVLQGRGLPEAAAALGIAPTTAKTHLGNIFAKTGVSRQAELVRLATRASSPARTNSASPK</sequence>
<dbReference type="Pfam" id="PF00196">
    <property type="entry name" value="GerE"/>
    <property type="match status" value="1"/>
</dbReference>
<accession>A0A1T4TFX3</accession>
<dbReference type="InterPro" id="IPR016032">
    <property type="entry name" value="Sig_transdc_resp-reg_C-effctor"/>
</dbReference>
<dbReference type="AlphaFoldDB" id="A0A1T4TFX3"/>
<dbReference type="InterPro" id="IPR035965">
    <property type="entry name" value="PAS-like_dom_sf"/>
</dbReference>
<dbReference type="OrthoDB" id="7444822at2"/>
<reference evidence="5 6" key="1">
    <citation type="submission" date="2017-02" db="EMBL/GenBank/DDBJ databases">
        <authorList>
            <person name="Peterson S.W."/>
        </authorList>
    </citation>
    <scope>NUCLEOTIDE SEQUENCE [LARGE SCALE GENOMIC DNA]</scope>
    <source>
        <strain evidence="5 6">USBA 369</strain>
    </source>
</reference>
<dbReference type="PRINTS" id="PR00038">
    <property type="entry name" value="HTHLUXR"/>
</dbReference>
<dbReference type="EMBL" id="FUXL01000028">
    <property type="protein sequence ID" value="SKA39109.1"/>
    <property type="molecule type" value="Genomic_DNA"/>
</dbReference>
<name>A0A1T4TFX3_9HYPH</name>
<evidence type="ECO:0000259" key="4">
    <source>
        <dbReference type="PROSITE" id="PS50043"/>
    </source>
</evidence>
<evidence type="ECO:0000313" key="6">
    <source>
        <dbReference type="Proteomes" id="UP000190135"/>
    </source>
</evidence>
<organism evidence="5 6">
    <name type="scientific">Consotaella salsifontis</name>
    <dbReference type="NCBI Taxonomy" id="1365950"/>
    <lineage>
        <taxon>Bacteria</taxon>
        <taxon>Pseudomonadati</taxon>
        <taxon>Pseudomonadota</taxon>
        <taxon>Alphaproteobacteria</taxon>
        <taxon>Hyphomicrobiales</taxon>
        <taxon>Aurantimonadaceae</taxon>
        <taxon>Consotaella</taxon>
    </lineage>
</organism>
<evidence type="ECO:0000313" key="5">
    <source>
        <dbReference type="EMBL" id="SKA39109.1"/>
    </source>
</evidence>
<keyword evidence="2" id="KW-0238">DNA-binding</keyword>
<evidence type="ECO:0000256" key="1">
    <source>
        <dbReference type="ARBA" id="ARBA00023015"/>
    </source>
</evidence>
<dbReference type="RefSeq" id="WP_078710498.1">
    <property type="nucleotide sequence ID" value="NZ_FUXL01000028.1"/>
</dbReference>
<dbReference type="GO" id="GO:0006355">
    <property type="term" value="P:regulation of DNA-templated transcription"/>
    <property type="evidence" value="ECO:0007669"/>
    <property type="project" value="InterPro"/>
</dbReference>
<dbReference type="InterPro" id="IPR000792">
    <property type="entry name" value="Tscrpt_reg_LuxR_C"/>
</dbReference>
<gene>
    <name evidence="5" type="ORF">SAMN05428963_12812</name>
</gene>
<keyword evidence="1" id="KW-0805">Transcription regulation</keyword>
<dbReference type="CDD" id="cd06170">
    <property type="entry name" value="LuxR_C_like"/>
    <property type="match status" value="1"/>
</dbReference>
<evidence type="ECO:0000256" key="2">
    <source>
        <dbReference type="ARBA" id="ARBA00023125"/>
    </source>
</evidence>
<protein>
    <submittedName>
        <fullName evidence="5">Transcriptional regulator, LuxR family</fullName>
    </submittedName>
</protein>
<dbReference type="Gene3D" id="1.10.10.10">
    <property type="entry name" value="Winged helix-like DNA-binding domain superfamily/Winged helix DNA-binding domain"/>
    <property type="match status" value="1"/>
</dbReference>
<dbReference type="SUPFAM" id="SSF46894">
    <property type="entry name" value="C-terminal effector domain of the bipartite response regulators"/>
    <property type="match status" value="1"/>
</dbReference>
<dbReference type="STRING" id="1365950.SAMN05428963_12812"/>
<dbReference type="SUPFAM" id="SSF55785">
    <property type="entry name" value="PYP-like sensor domain (PAS domain)"/>
    <property type="match status" value="1"/>
</dbReference>
<dbReference type="InterPro" id="IPR036388">
    <property type="entry name" value="WH-like_DNA-bd_sf"/>
</dbReference>